<comment type="caution">
    <text evidence="1">The sequence shown here is derived from an EMBL/GenBank/DDBJ whole genome shotgun (WGS) entry which is preliminary data.</text>
</comment>
<gene>
    <name evidence="1" type="ORF">F5148DRAFT_542386</name>
</gene>
<name>A0ACC0UH86_9AGAM</name>
<reference evidence="1" key="1">
    <citation type="submission" date="2021-03" db="EMBL/GenBank/DDBJ databases">
        <title>Evolutionary priming and transition to the ectomycorrhizal habit in an iconic lineage of mushroom-forming fungi: is preadaptation a requirement?</title>
        <authorList>
            <consortium name="DOE Joint Genome Institute"/>
            <person name="Looney B.P."/>
            <person name="Miyauchi S."/>
            <person name="Morin E."/>
            <person name="Drula E."/>
            <person name="Courty P.E."/>
            <person name="Chicoki N."/>
            <person name="Fauchery L."/>
            <person name="Kohler A."/>
            <person name="Kuo A."/>
            <person name="LaButti K."/>
            <person name="Pangilinan J."/>
            <person name="Lipzen A."/>
            <person name="Riley R."/>
            <person name="Andreopoulos W."/>
            <person name="He G."/>
            <person name="Johnson J."/>
            <person name="Barry K.W."/>
            <person name="Grigoriev I.V."/>
            <person name="Nagy L."/>
            <person name="Hibbett D."/>
            <person name="Henrissat B."/>
            <person name="Matheny P.B."/>
            <person name="Labbe J."/>
            <person name="Martin A.F."/>
        </authorList>
    </citation>
    <scope>NUCLEOTIDE SEQUENCE</scope>
    <source>
        <strain evidence="1">BPL698</strain>
    </source>
</reference>
<dbReference type="EMBL" id="JAGFNK010000037">
    <property type="protein sequence ID" value="KAI9510675.1"/>
    <property type="molecule type" value="Genomic_DNA"/>
</dbReference>
<evidence type="ECO:0000313" key="1">
    <source>
        <dbReference type="EMBL" id="KAI9510675.1"/>
    </source>
</evidence>
<organism evidence="1 2">
    <name type="scientific">Russula earlei</name>
    <dbReference type="NCBI Taxonomy" id="71964"/>
    <lineage>
        <taxon>Eukaryota</taxon>
        <taxon>Fungi</taxon>
        <taxon>Dikarya</taxon>
        <taxon>Basidiomycota</taxon>
        <taxon>Agaricomycotina</taxon>
        <taxon>Agaricomycetes</taxon>
        <taxon>Russulales</taxon>
        <taxon>Russulaceae</taxon>
        <taxon>Russula</taxon>
    </lineage>
</organism>
<protein>
    <submittedName>
        <fullName evidence="1">Uncharacterized protein</fullName>
    </submittedName>
</protein>
<dbReference type="Proteomes" id="UP001207468">
    <property type="component" value="Unassembled WGS sequence"/>
</dbReference>
<evidence type="ECO:0000313" key="2">
    <source>
        <dbReference type="Proteomes" id="UP001207468"/>
    </source>
</evidence>
<sequence>MPVDQPFNVYRQQLTSLHHGLALWQPNPIENLYDEVSIGDVGYIEDGFFHRMFNVTLPWDDPSNTRLDEPEPYEPLDCGPRATTRGAPLAKGDYYSPHVSTEENANNVSAWNPDDLEGVRYQCRGQGALLSLPHDGDRKDVIRTKVFEDYIRDNVVA</sequence>
<proteinExistence type="predicted"/>
<accession>A0ACC0UH86</accession>
<keyword evidence="2" id="KW-1185">Reference proteome</keyword>